<dbReference type="PANTHER" id="PTHR43981">
    <property type="entry name" value="ENOYL-[ACYL-CARRIER-PROTEIN] REDUCTASE, MITOCHONDRIAL"/>
    <property type="match status" value="1"/>
</dbReference>
<evidence type="ECO:0000256" key="4">
    <source>
        <dbReference type="ARBA" id="ARBA00022946"/>
    </source>
</evidence>
<comment type="similarity">
    <text evidence="2">Belongs to the zinc-containing alcohol dehydrogenase family. Quinone oxidoreductase subfamily.</text>
</comment>
<evidence type="ECO:0000256" key="5">
    <source>
        <dbReference type="ARBA" id="ARBA00023002"/>
    </source>
</evidence>
<dbReference type="RefSeq" id="XP_002501317.1">
    <property type="nucleotide sequence ID" value="XM_002501271.1"/>
</dbReference>
<dbReference type="InterPro" id="IPR051034">
    <property type="entry name" value="Mito_Enoyl-ACP_Reductase"/>
</dbReference>
<feature type="domain" description="Alcohol dehydrogenase-like N-terminal" evidence="8">
    <location>
        <begin position="55"/>
        <end position="108"/>
    </location>
</feature>
<dbReference type="eggNOG" id="KOG0025">
    <property type="taxonomic scope" value="Eukaryota"/>
</dbReference>
<keyword evidence="5" id="KW-0560">Oxidoreductase</keyword>
<evidence type="ECO:0000256" key="1">
    <source>
        <dbReference type="ARBA" id="ARBA00004173"/>
    </source>
</evidence>
<comment type="subcellular location">
    <subcellularLocation>
        <location evidence="1">Mitochondrion</location>
    </subcellularLocation>
</comment>
<dbReference type="PANTHER" id="PTHR43981:SF2">
    <property type="entry name" value="ENOYL-[ACYL-CARRIER-PROTEIN] REDUCTASE, MITOCHONDRIAL"/>
    <property type="match status" value="1"/>
</dbReference>
<dbReference type="Proteomes" id="UP000002009">
    <property type="component" value="Chromosome 4"/>
</dbReference>
<evidence type="ECO:0000313" key="9">
    <source>
        <dbReference type="EMBL" id="ACO62575.1"/>
    </source>
</evidence>
<sequence>MLRAAARRALPAALARGARRYTGHAPSSTLALVYDNHGHPSKALRLREVPVPPLGPDDVLVEMIASPVNPADLNVVEGTYPIRPGTFPAIGGNEGLGRVMRVGERVRAALATRYPTESNNGDAFSPESLARGAPLHVVTAEPGCGTWRAHAVIPARKLRTLQRGTEPASVLPGASAHEPYLEELAQMSVNVQTAWRMLEDFVRLDYEQATVVLNAPMSAVGRAAIQLCKHRGVDVVALLRPRPSHEAFAADANRLVELGASLVFDDDGAAHRTTDARSRLANLPPIKLALNGVGGASCVNAASMLARDGVVVTYGGMSKQPAGIPTGAAIFKNVAARGFWLTRWLEDRRMEEEASVHTDPSVVPWAHGSFMPPSDSAYAKGKRHAMATECERLIRAGTLNLPTRRVGLEEAVDVIGEGASVGAGKTMIWMRE</sequence>
<evidence type="ECO:0000256" key="6">
    <source>
        <dbReference type="ARBA" id="ARBA00023128"/>
    </source>
</evidence>
<dbReference type="EMBL" id="CP001325">
    <property type="protein sequence ID" value="ACO62575.1"/>
    <property type="molecule type" value="Genomic_DNA"/>
</dbReference>
<dbReference type="InterPro" id="IPR013149">
    <property type="entry name" value="ADH-like_C"/>
</dbReference>
<dbReference type="KEGG" id="mis:MICPUN_57731"/>
<evidence type="ECO:0000256" key="3">
    <source>
        <dbReference type="ARBA" id="ARBA00022857"/>
    </source>
</evidence>
<organism evidence="9 10">
    <name type="scientific">Micromonas commoda (strain RCC299 / NOUM17 / CCMP2709)</name>
    <name type="common">Picoplanktonic green alga</name>
    <dbReference type="NCBI Taxonomy" id="296587"/>
    <lineage>
        <taxon>Eukaryota</taxon>
        <taxon>Viridiplantae</taxon>
        <taxon>Chlorophyta</taxon>
        <taxon>Mamiellophyceae</taxon>
        <taxon>Mamiellales</taxon>
        <taxon>Mamiellaceae</taxon>
        <taxon>Micromonas</taxon>
    </lineage>
</organism>
<dbReference type="GeneID" id="8242603"/>
<dbReference type="GO" id="GO:0005739">
    <property type="term" value="C:mitochondrion"/>
    <property type="evidence" value="ECO:0007669"/>
    <property type="project" value="UniProtKB-SubCell"/>
</dbReference>
<dbReference type="OrthoDB" id="7482721at2759"/>
<evidence type="ECO:0000313" key="10">
    <source>
        <dbReference type="Proteomes" id="UP000002009"/>
    </source>
</evidence>
<dbReference type="Pfam" id="PF00107">
    <property type="entry name" value="ADH_zinc_N"/>
    <property type="match status" value="1"/>
</dbReference>
<keyword evidence="4" id="KW-0809">Transit peptide</keyword>
<proteinExistence type="inferred from homology"/>
<dbReference type="Gene3D" id="3.90.180.10">
    <property type="entry name" value="Medium-chain alcohol dehydrogenases, catalytic domain"/>
    <property type="match status" value="1"/>
</dbReference>
<feature type="domain" description="Alcohol dehydrogenase-like C-terminal" evidence="7">
    <location>
        <begin position="219"/>
        <end position="343"/>
    </location>
</feature>
<dbReference type="OMA" id="WVAPLNG"/>
<keyword evidence="6" id="KW-0496">Mitochondrion</keyword>
<keyword evidence="3" id="KW-0521">NADP</keyword>
<dbReference type="GO" id="GO:0016491">
    <property type="term" value="F:oxidoreductase activity"/>
    <property type="evidence" value="ECO:0007669"/>
    <property type="project" value="UniProtKB-KW"/>
</dbReference>
<dbReference type="STRING" id="296587.C1E3M1"/>
<dbReference type="FunCoup" id="C1E3M1">
    <property type="interactions" value="1741"/>
</dbReference>
<protein>
    <submittedName>
        <fullName evidence="9">Uncharacterized protein</fullName>
    </submittedName>
</protein>
<dbReference type="InterPro" id="IPR011032">
    <property type="entry name" value="GroES-like_sf"/>
</dbReference>
<evidence type="ECO:0000259" key="8">
    <source>
        <dbReference type="Pfam" id="PF08240"/>
    </source>
</evidence>
<dbReference type="AlphaFoldDB" id="C1E3M1"/>
<dbReference type="InterPro" id="IPR013154">
    <property type="entry name" value="ADH-like_N"/>
</dbReference>
<evidence type="ECO:0000259" key="7">
    <source>
        <dbReference type="Pfam" id="PF00107"/>
    </source>
</evidence>
<dbReference type="InterPro" id="IPR036291">
    <property type="entry name" value="NAD(P)-bd_dom_sf"/>
</dbReference>
<dbReference type="Pfam" id="PF08240">
    <property type="entry name" value="ADH_N"/>
    <property type="match status" value="1"/>
</dbReference>
<dbReference type="SUPFAM" id="SSF50129">
    <property type="entry name" value="GroES-like"/>
    <property type="match status" value="1"/>
</dbReference>
<gene>
    <name evidence="9" type="ORF">MICPUN_57731</name>
</gene>
<dbReference type="GO" id="GO:0006631">
    <property type="term" value="P:fatty acid metabolic process"/>
    <property type="evidence" value="ECO:0007669"/>
    <property type="project" value="TreeGrafter"/>
</dbReference>
<evidence type="ECO:0000256" key="2">
    <source>
        <dbReference type="ARBA" id="ARBA00010371"/>
    </source>
</evidence>
<reference evidence="9 10" key="1">
    <citation type="journal article" date="2009" name="Science">
        <title>Green evolution and dynamic adaptations revealed by genomes of the marine picoeukaryotes Micromonas.</title>
        <authorList>
            <person name="Worden A.Z."/>
            <person name="Lee J.H."/>
            <person name="Mock T."/>
            <person name="Rouze P."/>
            <person name="Simmons M.P."/>
            <person name="Aerts A.L."/>
            <person name="Allen A.E."/>
            <person name="Cuvelier M.L."/>
            <person name="Derelle E."/>
            <person name="Everett M.V."/>
            <person name="Foulon E."/>
            <person name="Grimwood J."/>
            <person name="Gundlach H."/>
            <person name="Henrissat B."/>
            <person name="Napoli C."/>
            <person name="McDonald S.M."/>
            <person name="Parker M.S."/>
            <person name="Rombauts S."/>
            <person name="Salamov A."/>
            <person name="Von Dassow P."/>
            <person name="Badger J.H."/>
            <person name="Coutinho P.M."/>
            <person name="Demir E."/>
            <person name="Dubchak I."/>
            <person name="Gentemann C."/>
            <person name="Eikrem W."/>
            <person name="Gready J.E."/>
            <person name="John U."/>
            <person name="Lanier W."/>
            <person name="Lindquist E.A."/>
            <person name="Lucas S."/>
            <person name="Mayer K.F."/>
            <person name="Moreau H."/>
            <person name="Not F."/>
            <person name="Otillar R."/>
            <person name="Panaud O."/>
            <person name="Pangilinan J."/>
            <person name="Paulsen I."/>
            <person name="Piegu B."/>
            <person name="Poliakov A."/>
            <person name="Robbens S."/>
            <person name="Schmutz J."/>
            <person name="Toulza E."/>
            <person name="Wyss T."/>
            <person name="Zelensky A."/>
            <person name="Zhou K."/>
            <person name="Armbrust E.V."/>
            <person name="Bhattacharya D."/>
            <person name="Goodenough U.W."/>
            <person name="Van de Peer Y."/>
            <person name="Grigoriev I.V."/>
        </authorList>
    </citation>
    <scope>NUCLEOTIDE SEQUENCE [LARGE SCALE GENOMIC DNA]</scope>
    <source>
        <strain evidence="10">RCC299 / NOUM17</strain>
    </source>
</reference>
<dbReference type="CDD" id="cd08290">
    <property type="entry name" value="ETR"/>
    <property type="match status" value="1"/>
</dbReference>
<accession>C1E3M1</accession>
<dbReference type="SUPFAM" id="SSF51735">
    <property type="entry name" value="NAD(P)-binding Rossmann-fold domains"/>
    <property type="match status" value="1"/>
</dbReference>
<keyword evidence="10" id="KW-1185">Reference proteome</keyword>
<name>C1E3M1_MICCC</name>
<dbReference type="Gene3D" id="3.40.50.720">
    <property type="entry name" value="NAD(P)-binding Rossmann-like Domain"/>
    <property type="match status" value="1"/>
</dbReference>
<dbReference type="InParanoid" id="C1E3M1"/>